<keyword evidence="6 7" id="KW-0804">Transcription</keyword>
<dbReference type="EMBL" id="AP026802">
    <property type="protein sequence ID" value="BDR58343.1"/>
    <property type="molecule type" value="Genomic_DNA"/>
</dbReference>
<evidence type="ECO:0000256" key="7">
    <source>
        <dbReference type="HAMAP-Rule" id="MF_00945"/>
    </source>
</evidence>
<dbReference type="FunFam" id="3.30.300.20:FF:000002">
    <property type="entry name" value="Transcription termination/antitermination protein NusA"/>
    <property type="match status" value="1"/>
</dbReference>
<dbReference type="Proteomes" id="UP001321861">
    <property type="component" value="Chromosome"/>
</dbReference>
<dbReference type="HAMAP" id="MF_00945_B">
    <property type="entry name" value="NusA_B"/>
    <property type="match status" value="1"/>
</dbReference>
<dbReference type="Gene3D" id="3.30.1480.10">
    <property type="entry name" value="NusA, N-terminal domain"/>
    <property type="match status" value="1"/>
</dbReference>
<organism evidence="9 10">
    <name type="scientific">Xylocopilactobacillus apicola</name>
    <dbReference type="NCBI Taxonomy" id="2932184"/>
    <lineage>
        <taxon>Bacteria</taxon>
        <taxon>Bacillati</taxon>
        <taxon>Bacillota</taxon>
        <taxon>Bacilli</taxon>
        <taxon>Lactobacillales</taxon>
        <taxon>Lactobacillaceae</taxon>
        <taxon>Xylocopilactobacillus</taxon>
    </lineage>
</organism>
<dbReference type="SUPFAM" id="SSF69705">
    <property type="entry name" value="Transcription factor NusA, N-terminal domain"/>
    <property type="match status" value="1"/>
</dbReference>
<keyword evidence="4 7" id="KW-0694">RNA-binding</keyword>
<dbReference type="Gene3D" id="2.40.50.140">
    <property type="entry name" value="Nucleic acid-binding proteins"/>
    <property type="match status" value="1"/>
</dbReference>
<dbReference type="Gene3D" id="3.30.300.20">
    <property type="match status" value="2"/>
</dbReference>
<reference evidence="9 10" key="1">
    <citation type="journal article" date="2023" name="Microbiol. Spectr.">
        <title>Symbiosis of Carpenter Bees with Uncharacterized Lactic Acid Bacteria Showing NAD Auxotrophy.</title>
        <authorList>
            <person name="Kawasaki S."/>
            <person name="Ozawa K."/>
            <person name="Mori T."/>
            <person name="Yamamoto A."/>
            <person name="Ito M."/>
            <person name="Ohkuma M."/>
            <person name="Sakamoto M."/>
            <person name="Matsutani M."/>
        </authorList>
    </citation>
    <scope>NUCLEOTIDE SEQUENCE [LARGE SCALE GENOMIC DNA]</scope>
    <source>
        <strain evidence="9 10">XA3</strain>
    </source>
</reference>
<evidence type="ECO:0000313" key="10">
    <source>
        <dbReference type="Proteomes" id="UP001321861"/>
    </source>
</evidence>
<evidence type="ECO:0000256" key="2">
    <source>
        <dbReference type="ARBA" id="ARBA00022490"/>
    </source>
</evidence>
<keyword evidence="1 7" id="KW-0806">Transcription termination</keyword>
<protein>
    <recommendedName>
        <fullName evidence="7">Transcription termination/antitermination protein NusA</fullName>
    </recommendedName>
</protein>
<dbReference type="InterPro" id="IPR009019">
    <property type="entry name" value="KH_sf_prok-type"/>
</dbReference>
<keyword evidence="2 7" id="KW-0963">Cytoplasm</keyword>
<dbReference type="InterPro" id="IPR036555">
    <property type="entry name" value="NusA_N_sf"/>
</dbReference>
<comment type="similarity">
    <text evidence="7">Belongs to the NusA family.</text>
</comment>
<evidence type="ECO:0000256" key="6">
    <source>
        <dbReference type="ARBA" id="ARBA00023163"/>
    </source>
</evidence>
<gene>
    <name evidence="7 9" type="primary">nusA</name>
    <name evidence="9" type="ORF">XA3_07840</name>
</gene>
<dbReference type="GO" id="GO:0003723">
    <property type="term" value="F:RNA binding"/>
    <property type="evidence" value="ECO:0007669"/>
    <property type="project" value="UniProtKB-UniRule"/>
</dbReference>
<keyword evidence="10" id="KW-1185">Reference proteome</keyword>
<dbReference type="InterPro" id="IPR013735">
    <property type="entry name" value="TF_NusA_N"/>
</dbReference>
<dbReference type="InterPro" id="IPR012340">
    <property type="entry name" value="NA-bd_OB-fold"/>
</dbReference>
<evidence type="ECO:0000313" key="9">
    <source>
        <dbReference type="EMBL" id="BDR58343.1"/>
    </source>
</evidence>
<dbReference type="SMART" id="SM00316">
    <property type="entry name" value="S1"/>
    <property type="match status" value="1"/>
</dbReference>
<dbReference type="FunFam" id="3.30.300.20:FF:000005">
    <property type="entry name" value="Transcription termination/antitermination protein NusA"/>
    <property type="match status" value="1"/>
</dbReference>
<dbReference type="SUPFAM" id="SSF50249">
    <property type="entry name" value="Nucleic acid-binding proteins"/>
    <property type="match status" value="1"/>
</dbReference>
<dbReference type="InterPro" id="IPR030842">
    <property type="entry name" value="TF_NusA_bacterial"/>
</dbReference>
<feature type="domain" description="S1 motif" evidence="8">
    <location>
        <begin position="133"/>
        <end position="199"/>
    </location>
</feature>
<dbReference type="InterPro" id="IPR058582">
    <property type="entry name" value="KH_NusA_2nd"/>
</dbReference>
<dbReference type="CDD" id="cd04455">
    <property type="entry name" value="S1_NusA"/>
    <property type="match status" value="1"/>
</dbReference>
<accession>A0AAU9DSS3</accession>
<dbReference type="CDD" id="cd22529">
    <property type="entry name" value="KH-II_NusA_rpt2"/>
    <property type="match status" value="1"/>
</dbReference>
<dbReference type="GO" id="GO:0006353">
    <property type="term" value="P:DNA-templated transcription termination"/>
    <property type="evidence" value="ECO:0007669"/>
    <property type="project" value="UniProtKB-UniRule"/>
</dbReference>
<dbReference type="InterPro" id="IPR010213">
    <property type="entry name" value="TF_NusA"/>
</dbReference>
<evidence type="ECO:0000256" key="5">
    <source>
        <dbReference type="ARBA" id="ARBA00023015"/>
    </source>
</evidence>
<dbReference type="Pfam" id="PF26594">
    <property type="entry name" value="KH_NusA_2nd"/>
    <property type="match status" value="1"/>
</dbReference>
<dbReference type="InterPro" id="IPR015946">
    <property type="entry name" value="KH_dom-like_a/b"/>
</dbReference>
<dbReference type="FunFam" id="3.30.1480.10:FF:000002">
    <property type="entry name" value="Transcription termination/antitermination protein NusA"/>
    <property type="match status" value="1"/>
</dbReference>
<dbReference type="SUPFAM" id="SSF54814">
    <property type="entry name" value="Prokaryotic type KH domain (KH-domain type II)"/>
    <property type="match status" value="2"/>
</dbReference>
<dbReference type="CDD" id="cd02134">
    <property type="entry name" value="KH-II_NusA_rpt1"/>
    <property type="match status" value="1"/>
</dbReference>
<dbReference type="GO" id="GO:0005829">
    <property type="term" value="C:cytosol"/>
    <property type="evidence" value="ECO:0007669"/>
    <property type="project" value="TreeGrafter"/>
</dbReference>
<dbReference type="InterPro" id="IPR025249">
    <property type="entry name" value="TF_NusA_KH_1st"/>
</dbReference>
<comment type="function">
    <text evidence="7">Participates in both transcription termination and antitermination.</text>
</comment>
<dbReference type="PROSITE" id="PS50084">
    <property type="entry name" value="KH_TYPE_1"/>
    <property type="match status" value="1"/>
</dbReference>
<dbReference type="PANTHER" id="PTHR22648">
    <property type="entry name" value="TRANSCRIPTION TERMINATION FACTOR NUSA"/>
    <property type="match status" value="1"/>
</dbReference>
<dbReference type="InterPro" id="IPR003029">
    <property type="entry name" value="S1_domain"/>
</dbReference>
<comment type="subcellular location">
    <subcellularLocation>
        <location evidence="7">Cytoplasm</location>
    </subcellularLocation>
</comment>
<dbReference type="GO" id="GO:0003700">
    <property type="term" value="F:DNA-binding transcription factor activity"/>
    <property type="evidence" value="ECO:0007669"/>
    <property type="project" value="InterPro"/>
</dbReference>
<dbReference type="PANTHER" id="PTHR22648:SF0">
    <property type="entry name" value="TRANSCRIPTION TERMINATION_ANTITERMINATION PROTEIN NUSA"/>
    <property type="match status" value="1"/>
</dbReference>
<evidence type="ECO:0000259" key="8">
    <source>
        <dbReference type="SMART" id="SM00316"/>
    </source>
</evidence>
<dbReference type="AlphaFoldDB" id="A0AAU9DSS3"/>
<dbReference type="Pfam" id="PF13184">
    <property type="entry name" value="KH_NusA_1st"/>
    <property type="match status" value="1"/>
</dbReference>
<dbReference type="NCBIfam" id="TIGR01953">
    <property type="entry name" value="NusA"/>
    <property type="match status" value="1"/>
</dbReference>
<keyword evidence="3 7" id="KW-0889">Transcription antitermination</keyword>
<dbReference type="GO" id="GO:0031564">
    <property type="term" value="P:transcription antitermination"/>
    <property type="evidence" value="ECO:0007669"/>
    <property type="project" value="UniProtKB-UniRule"/>
</dbReference>
<dbReference type="KEGG" id="xap:XA3_07840"/>
<sequence>MSQEVLKALKVLEEDKGVKKEVVIDALIQALKAAYKKHYGQNQNVDVVFDEETGEVHVYQIKEVVDHVFDNQLEVSIEDAQGINKGYELGDQIKFEVTPKNFGRLAAQSAKQVILQKLREEERSAVFQEYANYEHEVMQGFVQREDSKYVYVNLGKVEGVMGKTDQIPGEHYEPFQRLKVYVSSVENTTKGPRIVVSRTSPELVKRLFEQEVPEIYKGTIEIVSIAREPGDRSKIAVKSNDPNVPAVGTTVGQRGQRVQNIVDELHGENMDIIEWQKDPIDFIANALKPAEVIAVQFLADDENSCLVIVPDDQLSLAIGKKGQNARLAAKLTGYKIDINPESDVEFTDDEDSNSVE</sequence>
<name>A0AAU9DSS3_9LACO</name>
<proteinExistence type="inferred from homology"/>
<evidence type="ECO:0000256" key="1">
    <source>
        <dbReference type="ARBA" id="ARBA00022472"/>
    </source>
</evidence>
<evidence type="ECO:0000256" key="4">
    <source>
        <dbReference type="ARBA" id="ARBA00022884"/>
    </source>
</evidence>
<comment type="subunit">
    <text evidence="7">Monomer. Binds directly to the core enzyme of the DNA-dependent RNA polymerase and to nascent RNA.</text>
</comment>
<evidence type="ECO:0000256" key="3">
    <source>
        <dbReference type="ARBA" id="ARBA00022814"/>
    </source>
</evidence>
<keyword evidence="5 7" id="KW-0805">Transcription regulation</keyword>
<dbReference type="Pfam" id="PF08529">
    <property type="entry name" value="NusA_N"/>
    <property type="match status" value="1"/>
</dbReference>